<protein>
    <submittedName>
        <fullName evidence="2 3">Uncharacterized protein</fullName>
    </submittedName>
</protein>
<dbReference type="AlphaFoldDB" id="L1JHI2"/>
<proteinExistence type="predicted"/>
<dbReference type="RefSeq" id="XP_005834584.1">
    <property type="nucleotide sequence ID" value="XM_005834527.1"/>
</dbReference>
<dbReference type="EnsemblProtists" id="EKX47604">
    <property type="protein sequence ID" value="EKX47604"/>
    <property type="gene ID" value="GUITHDRAFT_137375"/>
</dbReference>
<feature type="region of interest" description="Disordered" evidence="1">
    <location>
        <begin position="318"/>
        <end position="341"/>
    </location>
</feature>
<dbReference type="SMART" id="SM00015">
    <property type="entry name" value="IQ"/>
    <property type="match status" value="2"/>
</dbReference>
<dbReference type="GeneID" id="17304348"/>
<evidence type="ECO:0000313" key="4">
    <source>
        <dbReference type="Proteomes" id="UP000011087"/>
    </source>
</evidence>
<dbReference type="KEGG" id="gtt:GUITHDRAFT_137375"/>
<reference evidence="4" key="2">
    <citation type="submission" date="2012-11" db="EMBL/GenBank/DDBJ databases">
        <authorList>
            <person name="Kuo A."/>
            <person name="Curtis B.A."/>
            <person name="Tanifuji G."/>
            <person name="Burki F."/>
            <person name="Gruber A."/>
            <person name="Irimia M."/>
            <person name="Maruyama S."/>
            <person name="Arias M.C."/>
            <person name="Ball S.G."/>
            <person name="Gile G.H."/>
            <person name="Hirakawa Y."/>
            <person name="Hopkins J.F."/>
            <person name="Rensing S.A."/>
            <person name="Schmutz J."/>
            <person name="Symeonidi A."/>
            <person name="Elias M."/>
            <person name="Eveleigh R.J."/>
            <person name="Herman E.K."/>
            <person name="Klute M.J."/>
            <person name="Nakayama T."/>
            <person name="Obornik M."/>
            <person name="Reyes-Prieto A."/>
            <person name="Armbrust E.V."/>
            <person name="Aves S.J."/>
            <person name="Beiko R.G."/>
            <person name="Coutinho P."/>
            <person name="Dacks J.B."/>
            <person name="Durnford D.G."/>
            <person name="Fast N.M."/>
            <person name="Green B.R."/>
            <person name="Grisdale C."/>
            <person name="Hempe F."/>
            <person name="Henrissat B."/>
            <person name="Hoppner M.P."/>
            <person name="Ishida K.-I."/>
            <person name="Kim E."/>
            <person name="Koreny L."/>
            <person name="Kroth P.G."/>
            <person name="Liu Y."/>
            <person name="Malik S.-B."/>
            <person name="Maier U.G."/>
            <person name="McRose D."/>
            <person name="Mock T."/>
            <person name="Neilson J.A."/>
            <person name="Onodera N.T."/>
            <person name="Poole A.M."/>
            <person name="Pritham E.J."/>
            <person name="Richards T.A."/>
            <person name="Rocap G."/>
            <person name="Roy S.W."/>
            <person name="Sarai C."/>
            <person name="Schaack S."/>
            <person name="Shirato S."/>
            <person name="Slamovits C.H."/>
            <person name="Spencer D.F."/>
            <person name="Suzuki S."/>
            <person name="Worden A.Z."/>
            <person name="Zauner S."/>
            <person name="Barry K."/>
            <person name="Bell C."/>
            <person name="Bharti A.K."/>
            <person name="Crow J.A."/>
            <person name="Grimwood J."/>
            <person name="Kramer R."/>
            <person name="Lindquist E."/>
            <person name="Lucas S."/>
            <person name="Salamov A."/>
            <person name="McFadden G.I."/>
            <person name="Lane C.E."/>
            <person name="Keeling P.J."/>
            <person name="Gray M.W."/>
            <person name="Grigoriev I.V."/>
            <person name="Archibald J.M."/>
        </authorList>
    </citation>
    <scope>NUCLEOTIDE SEQUENCE</scope>
    <source>
        <strain evidence="4">CCMP2712</strain>
    </source>
</reference>
<dbReference type="HOGENOM" id="CLU_685957_0_0_1"/>
<sequence length="402" mass="46984">MSANVLRQTLRNWYDRAVSGSQNSKWSPDDLLISSRYSKASHVKKKSMMKKSVGYGEMPSLHDLIERYDFWVKHLVRMKNIVAQKSDFWALAWDVDETEEQLDAINFIKAFCRMQLIRRKLISYRESLMTLEIFFLRSCINRKFVGEQTRMLKNAATLIQKRIRGILGRQKAEELGMKMRAMLDSILLKKESMAIGQKVIISPHLFYPCHKLNKSKGKIMRKEFRQGTIVKILGDRCRIFFDHVISEIKFGEYKYSHLLLLKDIPRLQDDPRAEVLSPRLLVAEIVNGIVENACREIGYSRRGRYTYRPRKKADVSSLRPTSWYGSNRSSQPHADGFKTPYMTRRETNGRVLSSQSRSLPLPLLSRRDSLFLSSRSATLHPSPRVREETTVLRYSNHLQQRY</sequence>
<accession>L1JHI2</accession>
<reference evidence="2 4" key="1">
    <citation type="journal article" date="2012" name="Nature">
        <title>Algal genomes reveal evolutionary mosaicism and the fate of nucleomorphs.</title>
        <authorList>
            <consortium name="DOE Joint Genome Institute"/>
            <person name="Curtis B.A."/>
            <person name="Tanifuji G."/>
            <person name="Burki F."/>
            <person name="Gruber A."/>
            <person name="Irimia M."/>
            <person name="Maruyama S."/>
            <person name="Arias M.C."/>
            <person name="Ball S.G."/>
            <person name="Gile G.H."/>
            <person name="Hirakawa Y."/>
            <person name="Hopkins J.F."/>
            <person name="Kuo A."/>
            <person name="Rensing S.A."/>
            <person name="Schmutz J."/>
            <person name="Symeonidi A."/>
            <person name="Elias M."/>
            <person name="Eveleigh R.J."/>
            <person name="Herman E.K."/>
            <person name="Klute M.J."/>
            <person name="Nakayama T."/>
            <person name="Obornik M."/>
            <person name="Reyes-Prieto A."/>
            <person name="Armbrust E.V."/>
            <person name="Aves S.J."/>
            <person name="Beiko R.G."/>
            <person name="Coutinho P."/>
            <person name="Dacks J.B."/>
            <person name="Durnford D.G."/>
            <person name="Fast N.M."/>
            <person name="Green B.R."/>
            <person name="Grisdale C.J."/>
            <person name="Hempel F."/>
            <person name="Henrissat B."/>
            <person name="Hoppner M.P."/>
            <person name="Ishida K."/>
            <person name="Kim E."/>
            <person name="Koreny L."/>
            <person name="Kroth P.G."/>
            <person name="Liu Y."/>
            <person name="Malik S.B."/>
            <person name="Maier U.G."/>
            <person name="McRose D."/>
            <person name="Mock T."/>
            <person name="Neilson J.A."/>
            <person name="Onodera N.T."/>
            <person name="Poole A.M."/>
            <person name="Pritham E.J."/>
            <person name="Richards T.A."/>
            <person name="Rocap G."/>
            <person name="Roy S.W."/>
            <person name="Sarai C."/>
            <person name="Schaack S."/>
            <person name="Shirato S."/>
            <person name="Slamovits C.H."/>
            <person name="Spencer D.F."/>
            <person name="Suzuki S."/>
            <person name="Worden A.Z."/>
            <person name="Zauner S."/>
            <person name="Barry K."/>
            <person name="Bell C."/>
            <person name="Bharti A.K."/>
            <person name="Crow J.A."/>
            <person name="Grimwood J."/>
            <person name="Kramer R."/>
            <person name="Lindquist E."/>
            <person name="Lucas S."/>
            <person name="Salamov A."/>
            <person name="McFadden G.I."/>
            <person name="Lane C.E."/>
            <person name="Keeling P.J."/>
            <person name="Gray M.W."/>
            <person name="Grigoriev I.V."/>
            <person name="Archibald J.M."/>
        </authorList>
    </citation>
    <scope>NUCLEOTIDE SEQUENCE</scope>
    <source>
        <strain evidence="2 4">CCMP2712</strain>
    </source>
</reference>
<evidence type="ECO:0000313" key="2">
    <source>
        <dbReference type="EMBL" id="EKX47604.1"/>
    </source>
</evidence>
<dbReference type="PROSITE" id="PS50096">
    <property type="entry name" value="IQ"/>
    <property type="match status" value="1"/>
</dbReference>
<keyword evidence="4" id="KW-1185">Reference proteome</keyword>
<evidence type="ECO:0000256" key="1">
    <source>
        <dbReference type="SAM" id="MobiDB-lite"/>
    </source>
</evidence>
<reference evidence="3" key="3">
    <citation type="submission" date="2016-03" db="UniProtKB">
        <authorList>
            <consortium name="EnsemblProtists"/>
        </authorList>
    </citation>
    <scope>IDENTIFICATION</scope>
</reference>
<dbReference type="EMBL" id="JH992989">
    <property type="protein sequence ID" value="EKX47604.1"/>
    <property type="molecule type" value="Genomic_DNA"/>
</dbReference>
<dbReference type="PaxDb" id="55529-EKX47604"/>
<evidence type="ECO:0000313" key="3">
    <source>
        <dbReference type="EnsemblProtists" id="EKX47604"/>
    </source>
</evidence>
<organism evidence="2">
    <name type="scientific">Guillardia theta (strain CCMP2712)</name>
    <name type="common">Cryptophyte</name>
    <dbReference type="NCBI Taxonomy" id="905079"/>
    <lineage>
        <taxon>Eukaryota</taxon>
        <taxon>Cryptophyceae</taxon>
        <taxon>Pyrenomonadales</taxon>
        <taxon>Geminigeraceae</taxon>
        <taxon>Guillardia</taxon>
    </lineage>
</organism>
<dbReference type="InterPro" id="IPR000048">
    <property type="entry name" value="IQ_motif_EF-hand-BS"/>
</dbReference>
<feature type="compositionally biased region" description="Polar residues" evidence="1">
    <location>
        <begin position="318"/>
        <end position="332"/>
    </location>
</feature>
<name>L1JHI2_GUITC</name>
<dbReference type="Proteomes" id="UP000011087">
    <property type="component" value="Unassembled WGS sequence"/>
</dbReference>
<gene>
    <name evidence="2" type="ORF">GUITHDRAFT_137375</name>
</gene>